<dbReference type="Gene3D" id="3.90.226.10">
    <property type="entry name" value="2-enoyl-CoA Hydratase, Chain A, domain 1"/>
    <property type="match status" value="2"/>
</dbReference>
<keyword evidence="4" id="KW-0720">Serine protease</keyword>
<evidence type="ECO:0000256" key="2">
    <source>
        <dbReference type="ARBA" id="ARBA00022670"/>
    </source>
</evidence>
<keyword evidence="3" id="KW-0378">Hydrolase</keyword>
<evidence type="ECO:0000256" key="3">
    <source>
        <dbReference type="ARBA" id="ARBA00022801"/>
    </source>
</evidence>
<comment type="similarity">
    <text evidence="1">Belongs to the peptidase S49 family.</text>
</comment>
<sequence length="337" mass="37075">MTTKRWVALIVAIAIALFAITVPKKEANLAFEDIFNEEGMTEEIVEPGSPTKKIVKLTIDGGIMSGGSSSLFGGEGYDHEFFLNQLQTAYEDPDVKGLFLEVNSPGGGVYESAEIARLIKQIQQDKKIPFYVSMKNMAASGGYYVAASADKIFATEETITGSIGVIMSNLNISELLDKLGIKDATVKSGDLKDMGSTNRPWTDKDREVLQTMVDNSYNRFVKIVADGRDMPEDKVREIADGRIYDGQQAVENGLVDALAFPEEALEEMKKEKTLKGASVISYETSASAWEKAFPFKIMNNWIKGFSSKNKLTPLGLPSLSEETPQLMYWYGGSAIHE</sequence>
<dbReference type="PANTHER" id="PTHR42987:SF7">
    <property type="entry name" value="SIGNAL PEPTIDE PEPTIDASE SPPA-RELATED"/>
    <property type="match status" value="1"/>
</dbReference>
<dbReference type="AlphaFoldDB" id="A0AAE9XFY2"/>
<dbReference type="GeneID" id="72385989"/>
<reference evidence="6" key="1">
    <citation type="submission" date="2023-01" db="EMBL/GenBank/DDBJ databases">
        <title>Oxazolidinone resistance genes in florfenicol resistant enterococci from beef cattle and veal calves at slaughter.</title>
        <authorList>
            <person name="Biggel M."/>
        </authorList>
    </citation>
    <scope>NUCLEOTIDE SEQUENCE</scope>
    <source>
        <strain evidence="6">K204-1</strain>
    </source>
</reference>
<evidence type="ECO:0000313" key="6">
    <source>
        <dbReference type="EMBL" id="WCG22602.1"/>
    </source>
</evidence>
<dbReference type="RefSeq" id="WP_023606446.1">
    <property type="nucleotide sequence ID" value="NZ_CP081833.1"/>
</dbReference>
<gene>
    <name evidence="6" type="primary">sppA</name>
    <name evidence="6" type="ORF">PML95_09460</name>
</gene>
<organism evidence="6 7">
    <name type="scientific">Vagococcus lutrae</name>
    <dbReference type="NCBI Taxonomy" id="81947"/>
    <lineage>
        <taxon>Bacteria</taxon>
        <taxon>Bacillati</taxon>
        <taxon>Bacillota</taxon>
        <taxon>Bacilli</taxon>
        <taxon>Lactobacillales</taxon>
        <taxon>Enterococcaceae</taxon>
        <taxon>Vagococcus</taxon>
    </lineage>
</organism>
<dbReference type="EMBL" id="CP116507">
    <property type="protein sequence ID" value="WCG22602.1"/>
    <property type="molecule type" value="Genomic_DNA"/>
</dbReference>
<evidence type="ECO:0000259" key="5">
    <source>
        <dbReference type="Pfam" id="PF01343"/>
    </source>
</evidence>
<protein>
    <submittedName>
        <fullName evidence="6">Signal peptide peptidase SppA</fullName>
    </submittedName>
</protein>
<dbReference type="PANTHER" id="PTHR42987">
    <property type="entry name" value="PEPTIDASE S49"/>
    <property type="match status" value="1"/>
</dbReference>
<feature type="domain" description="Peptidase S49" evidence="5">
    <location>
        <begin position="123"/>
        <end position="274"/>
    </location>
</feature>
<evidence type="ECO:0000313" key="7">
    <source>
        <dbReference type="Proteomes" id="UP001179600"/>
    </source>
</evidence>
<dbReference type="InterPro" id="IPR029045">
    <property type="entry name" value="ClpP/crotonase-like_dom_sf"/>
</dbReference>
<dbReference type="InterPro" id="IPR047272">
    <property type="entry name" value="S49_SppA_C"/>
</dbReference>
<dbReference type="Pfam" id="PF01343">
    <property type="entry name" value="Peptidase_S49"/>
    <property type="match status" value="1"/>
</dbReference>
<evidence type="ECO:0000256" key="4">
    <source>
        <dbReference type="ARBA" id="ARBA00022825"/>
    </source>
</evidence>
<dbReference type="NCBIfam" id="TIGR00706">
    <property type="entry name" value="SppA_dom"/>
    <property type="match status" value="1"/>
</dbReference>
<keyword evidence="2" id="KW-0645">Protease</keyword>
<dbReference type="GO" id="GO:0008236">
    <property type="term" value="F:serine-type peptidase activity"/>
    <property type="evidence" value="ECO:0007669"/>
    <property type="project" value="UniProtKB-KW"/>
</dbReference>
<dbReference type="InterPro" id="IPR004635">
    <property type="entry name" value="Pept_S49_SppA"/>
</dbReference>
<dbReference type="InterPro" id="IPR002142">
    <property type="entry name" value="Peptidase_S49"/>
</dbReference>
<dbReference type="CDD" id="cd07023">
    <property type="entry name" value="S49_Sppa_N_C"/>
    <property type="match status" value="1"/>
</dbReference>
<accession>A0AAE9XFY2</accession>
<dbReference type="SUPFAM" id="SSF52096">
    <property type="entry name" value="ClpP/crotonase"/>
    <property type="match status" value="1"/>
</dbReference>
<evidence type="ECO:0000256" key="1">
    <source>
        <dbReference type="ARBA" id="ARBA00008683"/>
    </source>
</evidence>
<dbReference type="Proteomes" id="UP001179600">
    <property type="component" value="Chromosome"/>
</dbReference>
<name>A0AAE9XFY2_9ENTE</name>
<dbReference type="GO" id="GO:0006508">
    <property type="term" value="P:proteolysis"/>
    <property type="evidence" value="ECO:0007669"/>
    <property type="project" value="UniProtKB-KW"/>
</dbReference>
<proteinExistence type="inferred from homology"/>